<evidence type="ECO:0000259" key="4">
    <source>
        <dbReference type="PROSITE" id="PS50238"/>
    </source>
</evidence>
<dbReference type="InterPro" id="IPR002713">
    <property type="entry name" value="FF_domain"/>
</dbReference>
<gene>
    <name evidence="8" type="ORF">Ocin01_01639</name>
</gene>
<dbReference type="SUPFAM" id="SSF48350">
    <property type="entry name" value="GTPase activation domain, GAP"/>
    <property type="match status" value="1"/>
</dbReference>
<protein>
    <recommendedName>
        <fullName evidence="10">Rho GTPase-activating protein 190</fullName>
    </recommendedName>
</protein>
<keyword evidence="2" id="KW-0677">Repeat</keyword>
<dbReference type="Pfam" id="PF19518">
    <property type="entry name" value="RhoGAP_pG1_pG2"/>
    <property type="match status" value="1"/>
</dbReference>
<evidence type="ECO:0000259" key="6">
    <source>
        <dbReference type="PROSITE" id="PS51852"/>
    </source>
</evidence>
<dbReference type="PANTHER" id="PTHR46005:SF4">
    <property type="entry name" value="RHO GTPASE-ACTIVATING PROTEIN 190"/>
    <property type="match status" value="1"/>
</dbReference>
<feature type="compositionally biased region" description="Polar residues" evidence="3">
    <location>
        <begin position="1323"/>
        <end position="1335"/>
    </location>
</feature>
<dbReference type="PROSITE" id="PS51853">
    <property type="entry name" value="PG2"/>
    <property type="match status" value="1"/>
</dbReference>
<dbReference type="Pfam" id="PF00620">
    <property type="entry name" value="RhoGAP"/>
    <property type="match status" value="1"/>
</dbReference>
<dbReference type="GO" id="GO:0050770">
    <property type="term" value="P:regulation of axonogenesis"/>
    <property type="evidence" value="ECO:0007669"/>
    <property type="project" value="TreeGrafter"/>
</dbReference>
<feature type="compositionally biased region" description="Basic residues" evidence="3">
    <location>
        <begin position="1177"/>
        <end position="1187"/>
    </location>
</feature>
<feature type="region of interest" description="Disordered" evidence="3">
    <location>
        <begin position="982"/>
        <end position="1058"/>
    </location>
</feature>
<sequence length="1621" mass="182349">MRGIKSEESFFRAERQGTTRWKKVWKRLSLEKFAFGTEKEKGQIGIGKSCLCNRFIRPRADDYFPEHISVLSVTDFSGRVVNNDHFLYWGYSTKAMEDSPEIGFTLIEQTEFIDDATFQPFKGGKMEPYIKRCASTRVFSAEKLMYICKSQLGIEKEYEQKVLPDGRLTIDGFIVCYDVSAVPGRSIERQTEYSAAILYNIIRSKKPVVLVTTKNDEACEAYVKEVEKLVQRKEFRQLNIPIVETSAHENVNVDAAFIVLAQLVDRVKNRLRPLSYNETARNRKEMLDSVSDSFQALIQSHVTDHRAVWTPVYRELLKYPAFQRYIELFGEDCAQRLFRRHLKRLKDEYLSRRERRYLERLPEILHALFPEGLPEGHPWDGIVQRIKEHPECSLYFVVAPSGLAPETDWTWGSESSTETSIRSENRIPLELLSIGEAETVWRNMINNLQADRKRLEYRQQFKFLLDNTPYVTPGKSLSELQVLFMGHECFEALTGTEIQSIYEQHQAELIEKAKRSFVELMLEHAEIFAQVQTSSPMATITQQQVREVMDILGEDSRYKALDRLDQERKLMFLQHLGFVHCPQREHCPSFPSCMDSLVERLLDSTAPKVPHFNGNTNNLSTDAVLTLYLIGSPDMVDNIRFDRFLFPKSGLEEHCEDDEYELDGVVYTVELKTADIPMSFPTNTSGHLQARLVLYSTPQTLEDTKAYLEKTLLSNLAEENTPFAEPPVVIVFNACAAIENPDEKEALSGDGQSLADSLGCGFVDVSGNEERPSTQLLAEALQSLVRSLRDRVNPHQSPFAAQVVLTRQPPDIRVIMCMFCGDSFNIGALIAPLFTLPACQQTDEKAISLLTFLGDRRRCVQIIMSSYHGASSHREDLVHGLILVYSANRKASFSALKAFSSNVPNLPIQIIAVTENGGAASAMFGSTLGQKMITDGNALADELRAHFATWSGEHTMGIYTPFFRQVWEQKNDIEKAFRMESPPLYRAPPAPAPRPGPGQDGQTGSTNNDSDDIYEQLPSGDSDGGSEDALVKPSWIRQRQGPPPFSSNTTKPKMEPSASDNFVMKEFDNLWAGARRSHRETGAGGPINMKSQQPYLAFTTGRRGQLPSRSVNNNGMSTQVRHQGHGTQGHGNNMPGRINMAEYTAVTDALSRMRLPRTSPPYSNLPNEDYVSDTGHRNRANRARRNTGRLPPPPSDSSSSASPVSDPEDFSRTRPKKKGLKNTSVRSRHPAPVKPNKAIFTPIPTVPKGFVPYQLSADSGVFSGSRNKSLTMEEGSEASSPVDPEKKPFPRPKEEPAGTKSKSDKSKHKKEKASKKLTKSKSTEQQPQTTPTFGTSLEDATAPNGILERCVRFIEEEGLEMEGLYRVPGNRAHVETLFSRLAEDPNTNIRALDIPVNAVATALKDFLAKRLPPPIPTDMMGEVERVALISDRSLRLLELKQFLLHLPPPNLAVLRIVFSHLVRVSERSRINAMDSKNLAICWWPTLLPFSFADMLRFEQMRPHLEDLVQTMIDQFPFLFCGKEDVLDRRLDHPAAASALLDALSSGAEHEDPLGDYLLELSSASSHHPLLHHQQPQRQSLEVPAHYYYYYQQYYADSGFSSGQTGTGGTATSSTSSFRRSC</sequence>
<dbReference type="Gene3D" id="1.10.555.10">
    <property type="entry name" value="Rho GTPase activation protein"/>
    <property type="match status" value="1"/>
</dbReference>
<dbReference type="GO" id="GO:0007266">
    <property type="term" value="P:Rho protein signal transduction"/>
    <property type="evidence" value="ECO:0007669"/>
    <property type="project" value="TreeGrafter"/>
</dbReference>
<dbReference type="InterPro" id="IPR032835">
    <property type="entry name" value="RhoGAP-FF1"/>
</dbReference>
<dbReference type="SUPFAM" id="SSF52540">
    <property type="entry name" value="P-loop containing nucleoside triphosphate hydrolases"/>
    <property type="match status" value="1"/>
</dbReference>
<dbReference type="GO" id="GO:0005525">
    <property type="term" value="F:GTP binding"/>
    <property type="evidence" value="ECO:0007669"/>
    <property type="project" value="InterPro"/>
</dbReference>
<feature type="compositionally biased region" description="Basic residues" evidence="3">
    <location>
        <begin position="1305"/>
        <end position="1319"/>
    </location>
</feature>
<reference evidence="8 9" key="1">
    <citation type="journal article" date="2016" name="Genome Biol. Evol.">
        <title>Gene Family Evolution Reflects Adaptation to Soil Environmental Stressors in the Genome of the Collembolan Orchesella cincta.</title>
        <authorList>
            <person name="Faddeeva-Vakhrusheva A."/>
            <person name="Derks M.F."/>
            <person name="Anvar S.Y."/>
            <person name="Agamennone V."/>
            <person name="Suring W."/>
            <person name="Smit S."/>
            <person name="van Straalen N.M."/>
            <person name="Roelofs D."/>
        </authorList>
    </citation>
    <scope>NUCLEOTIDE SEQUENCE [LARGE SCALE GENOMIC DNA]</scope>
    <source>
        <tissue evidence="8">Mixed pool</tissue>
    </source>
</reference>
<dbReference type="InterPro" id="IPR045786">
    <property type="entry name" value="RhoGAP_pG1_pG2"/>
</dbReference>
<dbReference type="Pfam" id="PF23083">
    <property type="entry name" value="FF_RHG35_4th"/>
    <property type="match status" value="1"/>
</dbReference>
<evidence type="ECO:0000313" key="9">
    <source>
        <dbReference type="Proteomes" id="UP000094527"/>
    </source>
</evidence>
<dbReference type="Pfam" id="PF00071">
    <property type="entry name" value="Ras"/>
    <property type="match status" value="1"/>
</dbReference>
<feature type="domain" description="PG2 pseudoGTPase" evidence="7">
    <location>
        <begin position="813"/>
        <end position="976"/>
    </location>
</feature>
<dbReference type="Gene3D" id="3.40.50.300">
    <property type="entry name" value="P-loop containing nucleotide triphosphate hydrolases"/>
    <property type="match status" value="1"/>
</dbReference>
<feature type="domain" description="PG1 pseudoGTPase" evidence="6">
    <location>
        <begin position="630"/>
        <end position="798"/>
    </location>
</feature>
<feature type="domain" description="Rho-GAP" evidence="4">
    <location>
        <begin position="1335"/>
        <end position="1519"/>
    </location>
</feature>
<dbReference type="GO" id="GO:0005096">
    <property type="term" value="F:GTPase activator activity"/>
    <property type="evidence" value="ECO:0007669"/>
    <property type="project" value="UniProtKB-KW"/>
</dbReference>
<feature type="domain" description="FF" evidence="5">
    <location>
        <begin position="510"/>
        <end position="578"/>
    </location>
</feature>
<dbReference type="InterPro" id="IPR000198">
    <property type="entry name" value="RhoGAP_dom"/>
</dbReference>
<dbReference type="SMART" id="SM00324">
    <property type="entry name" value="RhoGAP"/>
    <property type="match status" value="1"/>
</dbReference>
<keyword evidence="9" id="KW-1185">Reference proteome</keyword>
<feature type="region of interest" description="Disordered" evidence="3">
    <location>
        <begin position="1155"/>
        <end position="1243"/>
    </location>
</feature>
<dbReference type="InterPro" id="IPR051978">
    <property type="entry name" value="Rho-GAP_domain"/>
</dbReference>
<dbReference type="InterPro" id="IPR001806">
    <property type="entry name" value="Small_GTPase"/>
</dbReference>
<accession>A0A1D2NIS4</accession>
<dbReference type="InterPro" id="IPR057284">
    <property type="entry name" value="FF_RHG35_4th"/>
</dbReference>
<organism evidence="8 9">
    <name type="scientific">Orchesella cincta</name>
    <name type="common">Springtail</name>
    <name type="synonym">Podura cincta</name>
    <dbReference type="NCBI Taxonomy" id="48709"/>
    <lineage>
        <taxon>Eukaryota</taxon>
        <taxon>Metazoa</taxon>
        <taxon>Ecdysozoa</taxon>
        <taxon>Arthropoda</taxon>
        <taxon>Hexapoda</taxon>
        <taxon>Collembola</taxon>
        <taxon>Entomobryomorpha</taxon>
        <taxon>Entomobryoidea</taxon>
        <taxon>Orchesellidae</taxon>
        <taxon>Orchesellinae</taxon>
        <taxon>Orchesella</taxon>
    </lineage>
</organism>
<dbReference type="Gene3D" id="1.10.10.440">
    <property type="entry name" value="FF domain"/>
    <property type="match status" value="2"/>
</dbReference>
<dbReference type="InterPro" id="IPR039006">
    <property type="entry name" value="RhoGAP_pG2"/>
</dbReference>
<dbReference type="GO" id="GO:0008361">
    <property type="term" value="P:regulation of cell size"/>
    <property type="evidence" value="ECO:0007669"/>
    <property type="project" value="TreeGrafter"/>
</dbReference>
<dbReference type="PROSITE" id="PS51676">
    <property type="entry name" value="FF"/>
    <property type="match status" value="1"/>
</dbReference>
<dbReference type="InterPro" id="IPR008936">
    <property type="entry name" value="Rho_GTPase_activation_prot"/>
</dbReference>
<feature type="region of interest" description="Disordered" evidence="3">
    <location>
        <begin position="1264"/>
        <end position="1341"/>
    </location>
</feature>
<evidence type="ECO:0008006" key="10">
    <source>
        <dbReference type="Google" id="ProtNLM"/>
    </source>
</evidence>
<evidence type="ECO:0000259" key="7">
    <source>
        <dbReference type="PROSITE" id="PS51853"/>
    </source>
</evidence>
<dbReference type="InterPro" id="IPR027417">
    <property type="entry name" value="P-loop_NTPase"/>
</dbReference>
<proteinExistence type="predicted"/>
<feature type="compositionally biased region" description="Basic and acidic residues" evidence="3">
    <location>
        <begin position="1283"/>
        <end position="1304"/>
    </location>
</feature>
<dbReference type="Pfam" id="PF16512">
    <property type="entry name" value="RhoGAP-FF1"/>
    <property type="match status" value="1"/>
</dbReference>
<comment type="caution">
    <text evidence="8">The sequence shown here is derived from an EMBL/GenBank/DDBJ whole genome shotgun (WGS) entry which is preliminary data.</text>
</comment>
<dbReference type="PANTHER" id="PTHR46005">
    <property type="entry name" value="RHO GTPASE-ACTIVATING PROTEIN 190"/>
    <property type="match status" value="1"/>
</dbReference>
<dbReference type="PROSITE" id="PS50238">
    <property type="entry name" value="RHOGAP"/>
    <property type="match status" value="1"/>
</dbReference>
<feature type="region of interest" description="Disordered" evidence="3">
    <location>
        <begin position="1601"/>
        <end position="1621"/>
    </location>
</feature>
<dbReference type="GO" id="GO:0005829">
    <property type="term" value="C:cytosol"/>
    <property type="evidence" value="ECO:0007669"/>
    <property type="project" value="TreeGrafter"/>
</dbReference>
<evidence type="ECO:0000259" key="5">
    <source>
        <dbReference type="PROSITE" id="PS51676"/>
    </source>
</evidence>
<evidence type="ECO:0000256" key="3">
    <source>
        <dbReference type="SAM" id="MobiDB-lite"/>
    </source>
</evidence>
<dbReference type="InterPro" id="IPR039007">
    <property type="entry name" value="pG1"/>
</dbReference>
<dbReference type="CDD" id="cd22207">
    <property type="entry name" value="pseudoGTPaseD_p190RhoGAP"/>
    <property type="match status" value="1"/>
</dbReference>
<dbReference type="Proteomes" id="UP000094527">
    <property type="component" value="Unassembled WGS sequence"/>
</dbReference>
<dbReference type="GO" id="GO:0003924">
    <property type="term" value="F:GTPase activity"/>
    <property type="evidence" value="ECO:0007669"/>
    <property type="project" value="InterPro"/>
</dbReference>
<evidence type="ECO:0000313" key="8">
    <source>
        <dbReference type="EMBL" id="ODN05112.1"/>
    </source>
</evidence>
<dbReference type="OrthoDB" id="9994905at2759"/>
<dbReference type="EMBL" id="LJIJ01000030">
    <property type="protein sequence ID" value="ODN05112.1"/>
    <property type="molecule type" value="Genomic_DNA"/>
</dbReference>
<feature type="compositionally biased region" description="Pro residues" evidence="3">
    <location>
        <begin position="985"/>
        <end position="996"/>
    </location>
</feature>
<name>A0A1D2NIS4_ORCCI</name>
<dbReference type="InterPro" id="IPR036517">
    <property type="entry name" value="FF_domain_sf"/>
</dbReference>
<dbReference type="STRING" id="48709.A0A1D2NIS4"/>
<dbReference type="PROSITE" id="PS51852">
    <property type="entry name" value="PG1"/>
    <property type="match status" value="1"/>
</dbReference>
<feature type="compositionally biased region" description="Basic residues" evidence="3">
    <location>
        <begin position="1213"/>
        <end position="1231"/>
    </location>
</feature>
<dbReference type="OMA" id="RIVKMRN"/>
<feature type="compositionally biased region" description="Low complexity" evidence="3">
    <location>
        <begin position="1196"/>
        <end position="1205"/>
    </location>
</feature>
<evidence type="ECO:0000256" key="2">
    <source>
        <dbReference type="ARBA" id="ARBA00022737"/>
    </source>
</evidence>
<evidence type="ECO:0000256" key="1">
    <source>
        <dbReference type="ARBA" id="ARBA00022468"/>
    </source>
</evidence>
<keyword evidence="1" id="KW-0343">GTPase activation</keyword>